<comment type="caution">
    <text evidence="7">The sequence shown here is derived from an EMBL/GenBank/DDBJ whole genome shotgun (WGS) entry which is preliminary data.</text>
</comment>
<keyword evidence="1 5" id="KW-1003">Cell membrane</keyword>
<dbReference type="InterPro" id="IPR005372">
    <property type="entry name" value="UPF0182"/>
</dbReference>
<comment type="subcellular location">
    <subcellularLocation>
        <location evidence="5">Cell membrane</location>
        <topology evidence="5">Multi-pass membrane protein</topology>
    </subcellularLocation>
</comment>
<keyword evidence="2 5" id="KW-0812">Transmembrane</keyword>
<evidence type="ECO:0000256" key="3">
    <source>
        <dbReference type="ARBA" id="ARBA00022989"/>
    </source>
</evidence>
<reference evidence="7 8" key="1">
    <citation type="submission" date="2020-08" db="EMBL/GenBank/DDBJ databases">
        <title>Sequencing the genomes of 1000 actinobacteria strains.</title>
        <authorList>
            <person name="Klenk H.-P."/>
        </authorList>
    </citation>
    <scope>NUCLEOTIDE SEQUENCE [LARGE SCALE GENOMIC DNA]</scope>
    <source>
        <strain evidence="7 8">DSM 44230</strain>
    </source>
</reference>
<comment type="caution">
    <text evidence="5">Lacks conserved residue(s) required for the propagation of feature annotation.</text>
</comment>
<keyword evidence="8" id="KW-1185">Reference proteome</keyword>
<evidence type="ECO:0000256" key="2">
    <source>
        <dbReference type="ARBA" id="ARBA00022692"/>
    </source>
</evidence>
<comment type="similarity">
    <text evidence="5">Belongs to the UPF0182 family.</text>
</comment>
<feature type="region of interest" description="Disordered" evidence="6">
    <location>
        <begin position="886"/>
        <end position="920"/>
    </location>
</feature>
<dbReference type="Proteomes" id="UP000533598">
    <property type="component" value="Unassembled WGS sequence"/>
</dbReference>
<sequence>MAMRPPVGMPKLSRRSRILLIVGALILGAFLLASQLLGTYVDWLWFGEVGFSSVFTTVLFTRIALFVAVAVLIGGSVGLSLFIAYRSRPVFVPVAGPDDPVSRYRTAVLARVRIVGWGIPLAVGLVAGTAAQSEWERVQLFLNSVPFGVNDPEFGRDISFYAFRLPFYEWLVSWAFVAVAGAFFVGLIAHYIFGGIRLAGRGGQLSAPARVQLAVLAGVFVLLYGVSYYLDRFGLLLSTRKAEFNGATYTDLHAVMPAKLILTIIAVICAVAFFVGAFVRNLQIPVIAAVLMVLSSVLLGAAWPLLLEQFSVRPNPIARESQSIERNIAATRNAYGLTSDKVKYTDYAGKSDSSQAEVKADQGTIPNIRLLDPGVLAPTFTQQQQRKNFYSFGDKLDIDRYTLDGKIQDYIVAVRELNSAGLAENQRDWLNRHLTYTHGDGFVAAPANTVNSALQDGSGQGGYPNYQVSDLSTKSAFNVEQPRIYFGEKITDYAIVGKAGQAAAEYDTDSSKYTYTGKGGVPIGNWFNRLAFAANEGERNILFSGAIGSDSKIIYNRNPRDRVMKAAPWLTVDADPYPAVVDGRIQWIVDGYTTLQNYPYAQRSSLGETVQDSLPGQPRLPNTQINYIRNSVKATVDAYDGTVTLYAVDEQDPVLKAWRGVFPNLVKGNSEVKPSLRAHFRYPEDLFKVQRSLLARYHVEQPGVFFNQNEFWDVPDDPTDETVGTSTATGNREGKQPPYYVVAQLNGQNKPTFQLTSALTGLRREFLAAWVSASSDPDTYGQINVLRLPTNTQTEGPGQVQNRFFSTPEVTENRTLFSNPNASAVNGNLITLPVAGGLLYVEPIYIQRKDQNAFPQLARVLVSFGNRVGFKPTLAEALDQVFGAGAGSNITNPGQPGGGTTTPGQPPNPNTGGLNEAAQRAAADMVSAWAKYKKAQTDGDYATQGQALKDLDDASKRFDTARQAPPPQQPQPSSSNQPTPTSKPGG</sequence>
<protein>
    <recommendedName>
        <fullName evidence="5">UPF0182 protein HNR67_008617</fullName>
    </recommendedName>
</protein>
<gene>
    <name evidence="7" type="ORF">HNR67_008617</name>
</gene>
<evidence type="ECO:0000256" key="1">
    <source>
        <dbReference type="ARBA" id="ARBA00022475"/>
    </source>
</evidence>
<dbReference type="NCBIfam" id="NF000825">
    <property type="entry name" value="PRK00068.1"/>
    <property type="match status" value="1"/>
</dbReference>
<feature type="region of interest" description="Disordered" evidence="6">
    <location>
        <begin position="933"/>
        <end position="986"/>
    </location>
</feature>
<dbReference type="Pfam" id="PF03699">
    <property type="entry name" value="UPF0182"/>
    <property type="match status" value="1"/>
</dbReference>
<evidence type="ECO:0000313" key="8">
    <source>
        <dbReference type="Proteomes" id="UP000533598"/>
    </source>
</evidence>
<dbReference type="PANTHER" id="PTHR39344:SF1">
    <property type="entry name" value="UPF0182 PROTEIN SLL1060"/>
    <property type="match status" value="1"/>
</dbReference>
<keyword evidence="4 5" id="KW-0472">Membrane</keyword>
<evidence type="ECO:0000313" key="7">
    <source>
        <dbReference type="EMBL" id="MBB4682499.1"/>
    </source>
</evidence>
<feature type="transmembrane region" description="Helical" evidence="5">
    <location>
        <begin position="286"/>
        <end position="306"/>
    </location>
</feature>
<evidence type="ECO:0000256" key="6">
    <source>
        <dbReference type="SAM" id="MobiDB-lite"/>
    </source>
</evidence>
<feature type="transmembrane region" description="Helical" evidence="5">
    <location>
        <begin position="62"/>
        <end position="85"/>
    </location>
</feature>
<feature type="transmembrane region" description="Helical" evidence="5">
    <location>
        <begin position="112"/>
        <end position="131"/>
    </location>
</feature>
<dbReference type="GO" id="GO:0005576">
    <property type="term" value="C:extracellular region"/>
    <property type="evidence" value="ECO:0007669"/>
    <property type="project" value="TreeGrafter"/>
</dbReference>
<dbReference type="HAMAP" id="MF_01600">
    <property type="entry name" value="UPF0182"/>
    <property type="match status" value="1"/>
</dbReference>
<feature type="transmembrane region" description="Helical" evidence="5">
    <location>
        <begin position="213"/>
        <end position="230"/>
    </location>
</feature>
<feature type="compositionally biased region" description="Basic and acidic residues" evidence="6">
    <location>
        <begin position="949"/>
        <end position="960"/>
    </location>
</feature>
<proteinExistence type="inferred from homology"/>
<evidence type="ECO:0000256" key="4">
    <source>
        <dbReference type="ARBA" id="ARBA00023136"/>
    </source>
</evidence>
<feature type="compositionally biased region" description="Low complexity" evidence="6">
    <location>
        <begin position="971"/>
        <end position="986"/>
    </location>
</feature>
<keyword evidence="3 5" id="KW-1133">Transmembrane helix</keyword>
<accession>A0A7W7CJR2</accession>
<organism evidence="7 8">
    <name type="scientific">Crossiella cryophila</name>
    <dbReference type="NCBI Taxonomy" id="43355"/>
    <lineage>
        <taxon>Bacteria</taxon>
        <taxon>Bacillati</taxon>
        <taxon>Actinomycetota</taxon>
        <taxon>Actinomycetes</taxon>
        <taxon>Pseudonocardiales</taxon>
        <taxon>Pseudonocardiaceae</taxon>
        <taxon>Crossiella</taxon>
    </lineage>
</organism>
<feature type="region of interest" description="Disordered" evidence="6">
    <location>
        <begin position="716"/>
        <end position="735"/>
    </location>
</feature>
<dbReference type="PANTHER" id="PTHR39344">
    <property type="entry name" value="UPF0182 PROTEIN SLL1060"/>
    <property type="match status" value="1"/>
</dbReference>
<dbReference type="GO" id="GO:0005886">
    <property type="term" value="C:plasma membrane"/>
    <property type="evidence" value="ECO:0007669"/>
    <property type="project" value="UniProtKB-SubCell"/>
</dbReference>
<dbReference type="EMBL" id="JACHMH010000001">
    <property type="protein sequence ID" value="MBB4682499.1"/>
    <property type="molecule type" value="Genomic_DNA"/>
</dbReference>
<feature type="transmembrane region" description="Helical" evidence="5">
    <location>
        <begin position="171"/>
        <end position="193"/>
    </location>
</feature>
<feature type="transmembrane region" description="Helical" evidence="5">
    <location>
        <begin position="260"/>
        <end position="279"/>
    </location>
</feature>
<dbReference type="NCBIfam" id="NF009097">
    <property type="entry name" value="PRK12438.1"/>
    <property type="match status" value="1"/>
</dbReference>
<name>A0A7W7CJR2_9PSEU</name>
<dbReference type="AlphaFoldDB" id="A0A7W7CJR2"/>
<evidence type="ECO:0000256" key="5">
    <source>
        <dbReference type="HAMAP-Rule" id="MF_01600"/>
    </source>
</evidence>